<accession>A0ABN6D5N1</accession>
<protein>
    <submittedName>
        <fullName evidence="1">Uncharacterized protein</fullName>
    </submittedName>
</protein>
<proteinExistence type="predicted"/>
<evidence type="ECO:0000313" key="2">
    <source>
        <dbReference type="Proteomes" id="UP000824366"/>
    </source>
</evidence>
<gene>
    <name evidence="1" type="ORF">MIZ03_2182</name>
</gene>
<evidence type="ECO:0000313" key="1">
    <source>
        <dbReference type="EMBL" id="BCO27294.1"/>
    </source>
</evidence>
<sequence length="41" mass="4833">MVAVADIKAPWFIYGILPYSNETCKKALCEFKTWRSKFKTF</sequence>
<dbReference type="Proteomes" id="UP000824366">
    <property type="component" value="Chromosome"/>
</dbReference>
<dbReference type="EMBL" id="AP024238">
    <property type="protein sequence ID" value="BCO27294.1"/>
    <property type="molecule type" value="Genomic_DNA"/>
</dbReference>
<name>A0ABN6D5N1_9BURK</name>
<reference evidence="1 2" key="1">
    <citation type="journal article" date="2021" name="Microbiol. Spectr.">
        <title>A Single Bacterium Capable of Oxidation and Reduction of Iron at Circumneutral pH.</title>
        <authorList>
            <person name="Kato S."/>
            <person name="Ohkuma M."/>
        </authorList>
    </citation>
    <scope>NUCLEOTIDE SEQUENCE [LARGE SCALE GENOMIC DNA]</scope>
    <source>
        <strain evidence="1 2">MIZ03</strain>
    </source>
</reference>
<organism evidence="1 2">
    <name type="scientific">Rhodoferax lithotrophicus</name>
    <dbReference type="NCBI Taxonomy" id="2798804"/>
    <lineage>
        <taxon>Bacteria</taxon>
        <taxon>Pseudomonadati</taxon>
        <taxon>Pseudomonadota</taxon>
        <taxon>Betaproteobacteria</taxon>
        <taxon>Burkholderiales</taxon>
        <taxon>Comamonadaceae</taxon>
        <taxon>Rhodoferax</taxon>
    </lineage>
</organism>
<keyword evidence="2" id="KW-1185">Reference proteome</keyword>